<dbReference type="InterPro" id="IPR013216">
    <property type="entry name" value="Methyltransf_11"/>
</dbReference>
<name>A0ABD5ZJR0_9EURY</name>
<dbReference type="Proteomes" id="UP001596398">
    <property type="component" value="Unassembled WGS sequence"/>
</dbReference>
<dbReference type="PANTHER" id="PTHR43591:SF24">
    <property type="entry name" value="2-METHOXY-6-POLYPRENYL-1,4-BENZOQUINOL METHYLASE, MITOCHONDRIAL"/>
    <property type="match status" value="1"/>
</dbReference>
<evidence type="ECO:0000313" key="2">
    <source>
        <dbReference type="EMBL" id="MFC7233806.1"/>
    </source>
</evidence>
<organism evidence="2 3">
    <name type="scientific">Halosegnis marinus</name>
    <dbReference type="NCBI Taxonomy" id="3034023"/>
    <lineage>
        <taxon>Archaea</taxon>
        <taxon>Methanobacteriati</taxon>
        <taxon>Methanobacteriota</taxon>
        <taxon>Stenosarchaea group</taxon>
        <taxon>Halobacteria</taxon>
        <taxon>Halobacteriales</taxon>
        <taxon>Natronomonadaceae</taxon>
        <taxon>Halosegnis</taxon>
    </lineage>
</organism>
<dbReference type="RefSeq" id="WP_276234801.1">
    <property type="nucleotide sequence ID" value="NZ_CP119802.1"/>
</dbReference>
<reference evidence="2 3" key="1">
    <citation type="journal article" date="2019" name="Int. J. Syst. Evol. Microbiol.">
        <title>The Global Catalogue of Microorganisms (GCM) 10K type strain sequencing project: providing services to taxonomists for standard genome sequencing and annotation.</title>
        <authorList>
            <consortium name="The Broad Institute Genomics Platform"/>
            <consortium name="The Broad Institute Genome Sequencing Center for Infectious Disease"/>
            <person name="Wu L."/>
            <person name="Ma J."/>
        </authorList>
    </citation>
    <scope>NUCLEOTIDE SEQUENCE [LARGE SCALE GENOMIC DNA]</scope>
    <source>
        <strain evidence="2 3">DT85</strain>
    </source>
</reference>
<accession>A0ABD5ZJR0</accession>
<dbReference type="GeneID" id="79265466"/>
<dbReference type="PANTHER" id="PTHR43591">
    <property type="entry name" value="METHYLTRANSFERASE"/>
    <property type="match status" value="1"/>
</dbReference>
<keyword evidence="2" id="KW-0808">Transferase</keyword>
<dbReference type="EC" id="2.1.1.-" evidence="2"/>
<dbReference type="EMBL" id="JBHTAP010000001">
    <property type="protein sequence ID" value="MFC7233806.1"/>
    <property type="molecule type" value="Genomic_DNA"/>
</dbReference>
<feature type="domain" description="Methyltransferase type 11" evidence="1">
    <location>
        <begin position="50"/>
        <end position="147"/>
    </location>
</feature>
<sequence>MDRGRRLYDRWADRWSLFRLLSRVAFAGREAELRRRSVASLGLSTGERVLDLGAGPGVNAERLGRPVGPTGGVVCLDYSERMTARARDRVRDAPAPTGVVRGDAARLPFPDESFDAAYASLSLTAMPDAAGAVREVRRVLRPGGRFAVLDARPYDGWPHRLLNPVNDRVNAWATNWHPDTDVVGLLREVFPRVDARRHNHGSFVTAVARRAPE</sequence>
<dbReference type="AlphaFoldDB" id="A0ABD5ZJR0"/>
<dbReference type="Gene3D" id="3.40.50.150">
    <property type="entry name" value="Vaccinia Virus protein VP39"/>
    <property type="match status" value="1"/>
</dbReference>
<dbReference type="InterPro" id="IPR029063">
    <property type="entry name" value="SAM-dependent_MTases_sf"/>
</dbReference>
<dbReference type="GO" id="GO:0032259">
    <property type="term" value="P:methylation"/>
    <property type="evidence" value="ECO:0007669"/>
    <property type="project" value="UniProtKB-KW"/>
</dbReference>
<dbReference type="CDD" id="cd02440">
    <property type="entry name" value="AdoMet_MTases"/>
    <property type="match status" value="1"/>
</dbReference>
<protein>
    <submittedName>
        <fullName evidence="2">Class I SAM-dependent methyltransferase</fullName>
        <ecNumber evidence="2">2.1.1.-</ecNumber>
    </submittedName>
</protein>
<keyword evidence="2" id="KW-0489">Methyltransferase</keyword>
<gene>
    <name evidence="2" type="ORF">ACFQJ4_00605</name>
</gene>
<dbReference type="Pfam" id="PF08241">
    <property type="entry name" value="Methyltransf_11"/>
    <property type="match status" value="1"/>
</dbReference>
<evidence type="ECO:0000259" key="1">
    <source>
        <dbReference type="Pfam" id="PF08241"/>
    </source>
</evidence>
<dbReference type="SUPFAM" id="SSF53335">
    <property type="entry name" value="S-adenosyl-L-methionine-dependent methyltransferases"/>
    <property type="match status" value="1"/>
</dbReference>
<comment type="caution">
    <text evidence="2">The sequence shown here is derived from an EMBL/GenBank/DDBJ whole genome shotgun (WGS) entry which is preliminary data.</text>
</comment>
<dbReference type="GO" id="GO:0008168">
    <property type="term" value="F:methyltransferase activity"/>
    <property type="evidence" value="ECO:0007669"/>
    <property type="project" value="UniProtKB-KW"/>
</dbReference>
<proteinExistence type="predicted"/>
<keyword evidence="3" id="KW-1185">Reference proteome</keyword>
<evidence type="ECO:0000313" key="3">
    <source>
        <dbReference type="Proteomes" id="UP001596398"/>
    </source>
</evidence>